<organism evidence="2 3">
    <name type="scientific">Chamaesiphon minutus (strain ATCC 27169 / PCC 6605)</name>
    <dbReference type="NCBI Taxonomy" id="1173020"/>
    <lineage>
        <taxon>Bacteria</taxon>
        <taxon>Bacillati</taxon>
        <taxon>Cyanobacteriota</taxon>
        <taxon>Cyanophyceae</taxon>
        <taxon>Gomontiellales</taxon>
        <taxon>Chamaesiphonaceae</taxon>
        <taxon>Chamaesiphon</taxon>
    </lineage>
</organism>
<protein>
    <recommendedName>
        <fullName evidence="1">KTSC domain-containing protein</fullName>
    </recommendedName>
</protein>
<evidence type="ECO:0000259" key="1">
    <source>
        <dbReference type="Pfam" id="PF13619"/>
    </source>
</evidence>
<accession>K9UJ69</accession>
<proteinExistence type="predicted"/>
<dbReference type="HOGENOM" id="CLU_174765_0_1_3"/>
<dbReference type="EMBL" id="CP003600">
    <property type="protein sequence ID" value="AFY94835.1"/>
    <property type="molecule type" value="Genomic_DNA"/>
</dbReference>
<dbReference type="eggNOG" id="COG0433">
    <property type="taxonomic scope" value="Bacteria"/>
</dbReference>
<evidence type="ECO:0000313" key="3">
    <source>
        <dbReference type="Proteomes" id="UP000010366"/>
    </source>
</evidence>
<keyword evidence="3" id="KW-1185">Reference proteome</keyword>
<dbReference type="STRING" id="1173020.Cha6605_3867"/>
<name>K9UJ69_CHAP6</name>
<dbReference type="Proteomes" id="UP000010366">
    <property type="component" value="Chromosome"/>
</dbReference>
<sequence>MYMNRIPVSSSNLASVGYDPGTQSLEVEFLHGGIYRYSGVPSSIYDGLMAADSHGTYFDRYVKKAGYSYQKIR</sequence>
<dbReference type="Pfam" id="PF13619">
    <property type="entry name" value="KTSC"/>
    <property type="match status" value="1"/>
</dbReference>
<dbReference type="KEGG" id="cmp:Cha6605_3867"/>
<dbReference type="AlphaFoldDB" id="K9UJ69"/>
<evidence type="ECO:0000313" key="2">
    <source>
        <dbReference type="EMBL" id="AFY94835.1"/>
    </source>
</evidence>
<gene>
    <name evidence="2" type="ORF">Cha6605_3867</name>
</gene>
<reference evidence="2 3" key="1">
    <citation type="submission" date="2012-05" db="EMBL/GenBank/DDBJ databases">
        <title>Finished chromosome of genome of Chamaesiphon sp. PCC 6605.</title>
        <authorList>
            <consortium name="US DOE Joint Genome Institute"/>
            <person name="Gugger M."/>
            <person name="Coursin T."/>
            <person name="Rippka R."/>
            <person name="Tandeau De Marsac N."/>
            <person name="Huntemann M."/>
            <person name="Wei C.-L."/>
            <person name="Han J."/>
            <person name="Detter J.C."/>
            <person name="Han C."/>
            <person name="Tapia R."/>
            <person name="Chen A."/>
            <person name="Kyrpides N."/>
            <person name="Mavromatis K."/>
            <person name="Markowitz V."/>
            <person name="Szeto E."/>
            <person name="Ivanova N."/>
            <person name="Pagani I."/>
            <person name="Pati A."/>
            <person name="Goodwin L."/>
            <person name="Nordberg H.P."/>
            <person name="Cantor M.N."/>
            <person name="Hua S.X."/>
            <person name="Woyke T."/>
            <person name="Kerfeld C.A."/>
        </authorList>
    </citation>
    <scope>NUCLEOTIDE SEQUENCE [LARGE SCALE GENOMIC DNA]</scope>
    <source>
        <strain evidence="3">ATCC 27169 / PCC 6605</strain>
    </source>
</reference>
<dbReference type="InterPro" id="IPR025309">
    <property type="entry name" value="KTSC_dom"/>
</dbReference>
<feature type="domain" description="KTSC" evidence="1">
    <location>
        <begin position="9"/>
        <end position="65"/>
    </location>
</feature>